<dbReference type="Gene3D" id="1.10.287.500">
    <property type="entry name" value="Helix hairpin bin"/>
    <property type="match status" value="1"/>
</dbReference>
<dbReference type="RefSeq" id="WP_101895754.1">
    <property type="nucleotide sequence ID" value="NZ_CP022684.1"/>
</dbReference>
<organism evidence="12 13">
    <name type="scientific">Ketobacter alkanivorans</name>
    <dbReference type="NCBI Taxonomy" id="1917421"/>
    <lineage>
        <taxon>Bacteria</taxon>
        <taxon>Pseudomonadati</taxon>
        <taxon>Pseudomonadota</taxon>
        <taxon>Gammaproteobacteria</taxon>
        <taxon>Pseudomonadales</taxon>
        <taxon>Ketobacteraceae</taxon>
        <taxon>Ketobacter</taxon>
    </lineage>
</organism>
<evidence type="ECO:0000256" key="5">
    <source>
        <dbReference type="ARBA" id="ARBA00022500"/>
    </source>
</evidence>
<comment type="subcellular location">
    <subcellularLocation>
        <location evidence="1 10">Cytoplasm</location>
    </subcellularLocation>
</comment>
<keyword evidence="5 10" id="KW-0145">Chemotaxis</keyword>
<dbReference type="PANTHER" id="PTHR43693">
    <property type="entry name" value="PROTEIN PHOSPHATASE CHEZ"/>
    <property type="match status" value="1"/>
</dbReference>
<comment type="function">
    <text evidence="10">Plays an important role in bacterial chemotaxis signal transduction pathway by accelerating the dephosphorylation of phosphorylated CheY (CheY-P).</text>
</comment>
<evidence type="ECO:0000256" key="10">
    <source>
        <dbReference type="PIRNR" id="PIRNR002884"/>
    </source>
</evidence>
<proteinExistence type="inferred from homology"/>
<comment type="subunit">
    <text evidence="10">Homodimer.</text>
</comment>
<dbReference type="Proteomes" id="UP000235116">
    <property type="component" value="Chromosome"/>
</dbReference>
<evidence type="ECO:0000256" key="1">
    <source>
        <dbReference type="ARBA" id="ARBA00004496"/>
    </source>
</evidence>
<dbReference type="OrthoDB" id="9773007at2"/>
<dbReference type="Pfam" id="PF04344">
    <property type="entry name" value="CheZ"/>
    <property type="match status" value="1"/>
</dbReference>
<evidence type="ECO:0000256" key="7">
    <source>
        <dbReference type="ARBA" id="ARBA00022801"/>
    </source>
</evidence>
<name>A0A2K9LQ82_9GAMM</name>
<keyword evidence="7 10" id="KW-0378">Hydrolase</keyword>
<evidence type="ECO:0000313" key="13">
    <source>
        <dbReference type="Proteomes" id="UP000235116"/>
    </source>
</evidence>
<dbReference type="EMBL" id="CP022684">
    <property type="protein sequence ID" value="AUM14380.1"/>
    <property type="molecule type" value="Genomic_DNA"/>
</dbReference>
<dbReference type="SUPFAM" id="SSF75708">
    <property type="entry name" value="Chemotaxis phosphatase CheZ"/>
    <property type="match status" value="1"/>
</dbReference>
<dbReference type="PIRSF" id="PIRSF002884">
    <property type="entry name" value="CheZ"/>
    <property type="match status" value="1"/>
</dbReference>
<dbReference type="InterPro" id="IPR050992">
    <property type="entry name" value="CheZ_family_phosphatases"/>
</dbReference>
<evidence type="ECO:0000256" key="6">
    <source>
        <dbReference type="ARBA" id="ARBA00022779"/>
    </source>
</evidence>
<evidence type="ECO:0000256" key="4">
    <source>
        <dbReference type="ARBA" id="ARBA00022490"/>
    </source>
</evidence>
<comment type="similarity">
    <text evidence="2 10">Belongs to the CheZ family.</text>
</comment>
<dbReference type="GO" id="GO:0097588">
    <property type="term" value="P:archaeal or bacterial-type flagellum-dependent cell motility"/>
    <property type="evidence" value="ECO:0007669"/>
    <property type="project" value="UniProtKB-KW"/>
</dbReference>
<keyword evidence="13" id="KW-1185">Reference proteome</keyword>
<evidence type="ECO:0000256" key="2">
    <source>
        <dbReference type="ARBA" id="ARBA00005908"/>
    </source>
</evidence>
<dbReference type="GO" id="GO:0050920">
    <property type="term" value="P:regulation of chemotaxis"/>
    <property type="evidence" value="ECO:0007669"/>
    <property type="project" value="InterPro"/>
</dbReference>
<keyword evidence="8 10" id="KW-0904">Protein phosphatase</keyword>
<evidence type="ECO:0000256" key="9">
    <source>
        <dbReference type="ARBA" id="ARBA00029599"/>
    </source>
</evidence>
<dbReference type="GO" id="GO:0006935">
    <property type="term" value="P:chemotaxis"/>
    <property type="evidence" value="ECO:0007669"/>
    <property type="project" value="UniProtKB-KW"/>
</dbReference>
<evidence type="ECO:0000313" key="12">
    <source>
        <dbReference type="EMBL" id="AUM14380.1"/>
    </source>
</evidence>
<dbReference type="GO" id="GO:0005737">
    <property type="term" value="C:cytoplasm"/>
    <property type="evidence" value="ECO:0007669"/>
    <property type="project" value="UniProtKB-SubCell"/>
</dbReference>
<sequence>MTEQAQQDSLVEYAKTLVEQLESGDAKEAMRTISSLHQQRDQVLFQEVGKLTRSLHESIKNFAIDTSDSVMRDEMSRMQDASQRLNYVIEKTEQAANKTMDMVEHTMPVSGHLRESAQSLKEEWDKLMRREMSADEFRQLTKKVDGFLVTAVADASTIDSNLSNIMLAQDFQDLTGQVIKRVIQLVKEVEDNLVNLVAMASTIDQITGAKHELPQKDMKANEADIGPEGPIMNPEAREDVVSGQDDVDALLSSLGF</sequence>
<dbReference type="PANTHER" id="PTHR43693:SF1">
    <property type="entry name" value="PROTEIN PHOSPHATASE CHEZ"/>
    <property type="match status" value="1"/>
</dbReference>
<evidence type="ECO:0000256" key="11">
    <source>
        <dbReference type="PIRSR" id="PIRSR002884-1"/>
    </source>
</evidence>
<evidence type="ECO:0000256" key="8">
    <source>
        <dbReference type="ARBA" id="ARBA00022912"/>
    </source>
</evidence>
<dbReference type="KEGG" id="kak:Kalk_18970"/>
<accession>A0A2K9LQ82</accession>
<keyword evidence="4 10" id="KW-0963">Cytoplasm</keyword>
<dbReference type="InterPro" id="IPR007439">
    <property type="entry name" value="Chemotax_Pase_CheZ"/>
</dbReference>
<feature type="site" description="Enhances dephosphorylation of CheY-P" evidence="11">
    <location>
        <position position="177"/>
    </location>
</feature>
<reference evidence="13" key="1">
    <citation type="submission" date="2017-08" db="EMBL/GenBank/DDBJ databases">
        <title>Direct submision.</title>
        <authorList>
            <person name="Kim S.-J."/>
            <person name="Rhee S.-K."/>
        </authorList>
    </citation>
    <scope>NUCLEOTIDE SEQUENCE [LARGE SCALE GENOMIC DNA]</scope>
    <source>
        <strain evidence="13">GI5</strain>
    </source>
</reference>
<dbReference type="EC" id="3.1.3.-" evidence="10"/>
<dbReference type="GO" id="GO:0004721">
    <property type="term" value="F:phosphoprotein phosphatase activity"/>
    <property type="evidence" value="ECO:0007669"/>
    <property type="project" value="UniProtKB-KW"/>
</dbReference>
<dbReference type="GO" id="GO:0009288">
    <property type="term" value="C:bacterial-type flagellum"/>
    <property type="evidence" value="ECO:0007669"/>
    <property type="project" value="InterPro"/>
</dbReference>
<keyword evidence="6 10" id="KW-0283">Flagellar rotation</keyword>
<evidence type="ECO:0000256" key="3">
    <source>
        <dbReference type="ARBA" id="ARBA00018484"/>
    </source>
</evidence>
<gene>
    <name evidence="12" type="ORF">Kalk_18970</name>
</gene>
<protein>
    <recommendedName>
        <fullName evidence="3 10">Protein phosphatase CheZ</fullName>
        <ecNumber evidence="10">3.1.3.-</ecNumber>
    </recommendedName>
    <alternativeName>
        <fullName evidence="9 10">Chemotaxis protein CheZ</fullName>
    </alternativeName>
</protein>
<dbReference type="AlphaFoldDB" id="A0A2K9LQ82"/>